<dbReference type="Proteomes" id="UP001162501">
    <property type="component" value="Chromosome 10"/>
</dbReference>
<sequence length="120" mass="13173">MQRDGSRDNADLRGNQSVCEREKDAREKWRDKDEVRTQTEETDKASSSLVAQVSPVLSYRVDPTPAPARLHALSSPRPPTERPAPGRPPPTPAAAQPAPRAPRALGGREQRASERGRGCR</sequence>
<dbReference type="EMBL" id="OX596094">
    <property type="protein sequence ID" value="CAM9394269.1"/>
    <property type="molecule type" value="Genomic_DNA"/>
</dbReference>
<accession>A0AC59Y5L4</accession>
<protein>
    <submittedName>
        <fullName evidence="1">Uncharacterized protein</fullName>
    </submittedName>
</protein>
<evidence type="ECO:0000313" key="2">
    <source>
        <dbReference type="Proteomes" id="UP001162501"/>
    </source>
</evidence>
<name>A0AC59Y5L4_RANTA</name>
<reference evidence="1" key="1">
    <citation type="submission" date="2023-05" db="EMBL/GenBank/DDBJ databases">
        <authorList>
            <consortium name="ELIXIR-Norway"/>
        </authorList>
    </citation>
    <scope>NUCLEOTIDE SEQUENCE</scope>
</reference>
<feature type="non-terminal residue" evidence="1">
    <location>
        <position position="120"/>
    </location>
</feature>
<proteinExistence type="predicted"/>
<gene>
    <name evidence="1" type="ORF">MRATA1EN22A_LOCUS1904</name>
</gene>
<evidence type="ECO:0000313" key="1">
    <source>
        <dbReference type="EMBL" id="CAM9394269.1"/>
    </source>
</evidence>
<organism evidence="1 2">
    <name type="scientific">Rangifer tarandus platyrhynchus</name>
    <name type="common">Svalbard reindeer</name>
    <dbReference type="NCBI Taxonomy" id="3082113"/>
    <lineage>
        <taxon>Eukaryota</taxon>
        <taxon>Metazoa</taxon>
        <taxon>Chordata</taxon>
        <taxon>Craniata</taxon>
        <taxon>Vertebrata</taxon>
        <taxon>Euteleostomi</taxon>
        <taxon>Mammalia</taxon>
        <taxon>Eutheria</taxon>
        <taxon>Laurasiatheria</taxon>
        <taxon>Artiodactyla</taxon>
        <taxon>Ruminantia</taxon>
        <taxon>Pecora</taxon>
        <taxon>Cervidae</taxon>
        <taxon>Odocoileinae</taxon>
        <taxon>Rangifer</taxon>
    </lineage>
</organism>
<reference evidence="1" key="2">
    <citation type="submission" date="2025-03" db="EMBL/GenBank/DDBJ databases">
        <authorList>
            <consortium name="ELIXIR-Norway"/>
            <consortium name="Elixir Norway"/>
        </authorList>
    </citation>
    <scope>NUCLEOTIDE SEQUENCE</scope>
</reference>